<evidence type="ECO:0000256" key="6">
    <source>
        <dbReference type="ARBA" id="ARBA00022723"/>
    </source>
</evidence>
<dbReference type="SFLD" id="SFLDF00562">
    <property type="entry name" value="HemN-like__clustered_with_heat"/>
    <property type="match status" value="1"/>
</dbReference>
<keyword evidence="4 10" id="KW-0349">Heme</keyword>
<evidence type="ECO:0000256" key="3">
    <source>
        <dbReference type="ARBA" id="ARBA00017228"/>
    </source>
</evidence>
<keyword evidence="10" id="KW-0004">4Fe-4S</keyword>
<keyword evidence="10" id="KW-0963">Cytoplasm</keyword>
<dbReference type="PANTHER" id="PTHR13932">
    <property type="entry name" value="COPROPORPHYRINIGEN III OXIDASE"/>
    <property type="match status" value="1"/>
</dbReference>
<evidence type="ECO:0000256" key="4">
    <source>
        <dbReference type="ARBA" id="ARBA00022617"/>
    </source>
</evidence>
<dbReference type="InterPro" id="IPR034505">
    <property type="entry name" value="Coproporphyrinogen-III_oxidase"/>
</dbReference>
<keyword evidence="13" id="KW-1185">Reference proteome</keyword>
<evidence type="ECO:0000313" key="13">
    <source>
        <dbReference type="Proteomes" id="UP000294480"/>
    </source>
</evidence>
<comment type="caution">
    <text evidence="12">The sequence shown here is derived from an EMBL/GenBank/DDBJ whole genome shotgun (WGS) entry which is preliminary data.</text>
</comment>
<dbReference type="InterPro" id="IPR013785">
    <property type="entry name" value="Aldolase_TIM"/>
</dbReference>
<evidence type="ECO:0000256" key="7">
    <source>
        <dbReference type="ARBA" id="ARBA00023004"/>
    </source>
</evidence>
<dbReference type="RefSeq" id="WP_133619689.1">
    <property type="nucleotide sequence ID" value="NZ_SNZE01000008.1"/>
</dbReference>
<dbReference type="EMBL" id="SNZE01000008">
    <property type="protein sequence ID" value="TDR31648.1"/>
    <property type="molecule type" value="Genomic_DNA"/>
</dbReference>
<comment type="similarity">
    <text evidence="2">Belongs to the anaerobic coproporphyrinogen-III oxidase family. HemW subfamily.</text>
</comment>
<keyword evidence="9 10" id="KW-0143">Chaperone</keyword>
<dbReference type="PANTHER" id="PTHR13932:SF5">
    <property type="entry name" value="RADICAL S-ADENOSYL METHIONINE DOMAIN-CONTAINING PROTEIN 1, MITOCHONDRIAL"/>
    <property type="match status" value="1"/>
</dbReference>
<evidence type="ECO:0000256" key="10">
    <source>
        <dbReference type="RuleBase" id="RU364116"/>
    </source>
</evidence>
<dbReference type="PROSITE" id="PS51918">
    <property type="entry name" value="RADICAL_SAM"/>
    <property type="match status" value="1"/>
</dbReference>
<dbReference type="CDD" id="cd01335">
    <property type="entry name" value="Radical_SAM"/>
    <property type="match status" value="1"/>
</dbReference>
<dbReference type="SUPFAM" id="SSF102114">
    <property type="entry name" value="Radical SAM enzymes"/>
    <property type="match status" value="1"/>
</dbReference>
<dbReference type="InterPro" id="IPR058240">
    <property type="entry name" value="rSAM_sf"/>
</dbReference>
<keyword evidence="8 10" id="KW-0411">Iron-sulfur</keyword>
<evidence type="ECO:0000256" key="5">
    <source>
        <dbReference type="ARBA" id="ARBA00022691"/>
    </source>
</evidence>
<dbReference type="SFLD" id="SFLDF00288">
    <property type="entry name" value="HemN-like__clustered_with_nucl"/>
    <property type="match status" value="1"/>
</dbReference>
<accession>A0A4R6Y8E2</accession>
<evidence type="ECO:0000256" key="2">
    <source>
        <dbReference type="ARBA" id="ARBA00006100"/>
    </source>
</evidence>
<dbReference type="Proteomes" id="UP000294480">
    <property type="component" value="Unassembled WGS sequence"/>
</dbReference>
<protein>
    <recommendedName>
        <fullName evidence="3 10">Heme chaperone HemW</fullName>
    </recommendedName>
</protein>
<dbReference type="InterPro" id="IPR010723">
    <property type="entry name" value="HemN_C"/>
</dbReference>
<dbReference type="GO" id="GO:0005737">
    <property type="term" value="C:cytoplasm"/>
    <property type="evidence" value="ECO:0007669"/>
    <property type="project" value="UniProtKB-SubCell"/>
</dbReference>
<dbReference type="InterPro" id="IPR006638">
    <property type="entry name" value="Elp3/MiaA/NifB-like_rSAM"/>
</dbReference>
<comment type="subcellular location">
    <subcellularLocation>
        <location evidence="10">Cytoplasm</location>
    </subcellularLocation>
</comment>
<keyword evidence="7 10" id="KW-0408">Iron</keyword>
<feature type="domain" description="Radical SAM core" evidence="11">
    <location>
        <begin position="22"/>
        <end position="256"/>
    </location>
</feature>
<comment type="cofactor">
    <cofactor evidence="1">
        <name>[4Fe-4S] cluster</name>
        <dbReference type="ChEBI" id="CHEBI:49883"/>
    </cofactor>
</comment>
<dbReference type="SMART" id="SM00729">
    <property type="entry name" value="Elp3"/>
    <property type="match status" value="1"/>
</dbReference>
<sequence>MSQTIQFYPKKTVLTHSKAVNLTALPPLALYIHVPWCVKKCPYCDFNSHELKNDVSDIEADYVNALLVDLEHALPLVWGRRLVSIFIGGGTPSVLSVHAIERLLSGVRARLPFVSDIEITMEANPGTLDNAKLKGFRDAGVNRISLGVQSFDDGLLKRIGRIHSGAQARAALDTAYQLFDKVNLDIMFALPEQTLEQLQSDVRTALTYAPTHLSYYHMTIEPNTYFHRYPPKVPDDELALDMQAFIEQALEDSGMRHYEVSAYAKAGHESHHNTNYWQFGDYVGIGAGAHSKISAHDGIIRQARYKHPQRYLDAVAQGDAVETFEQLSAQALPFEFMLNALRLRDGVTVADFYASTGLGLMDLQPALEKAQAQGLMEKQADVLRVTDLGWRFLSDVQTLFLNDSP</sequence>
<dbReference type="GO" id="GO:0046872">
    <property type="term" value="F:metal ion binding"/>
    <property type="evidence" value="ECO:0007669"/>
    <property type="project" value="UniProtKB-UniRule"/>
</dbReference>
<reference evidence="12 13" key="1">
    <citation type="submission" date="2019-03" db="EMBL/GenBank/DDBJ databases">
        <title>Genomic Encyclopedia of Type Strains, Phase IV (KMG-IV): sequencing the most valuable type-strain genomes for metagenomic binning, comparative biology and taxonomic classification.</title>
        <authorList>
            <person name="Goeker M."/>
        </authorList>
    </citation>
    <scope>NUCLEOTIDE SEQUENCE [LARGE SCALE GENOMIC DNA]</scope>
    <source>
        <strain evidence="12 13">DSM 102852</strain>
    </source>
</reference>
<keyword evidence="5 10" id="KW-0949">S-adenosyl-L-methionine</keyword>
<dbReference type="AlphaFoldDB" id="A0A4R6Y8E2"/>
<dbReference type="OrthoDB" id="9808022at2"/>
<proteinExistence type="inferred from homology"/>
<evidence type="ECO:0000259" key="11">
    <source>
        <dbReference type="PROSITE" id="PS51918"/>
    </source>
</evidence>
<dbReference type="GO" id="GO:0051539">
    <property type="term" value="F:4 iron, 4 sulfur cluster binding"/>
    <property type="evidence" value="ECO:0007669"/>
    <property type="project" value="UniProtKB-UniRule"/>
</dbReference>
<evidence type="ECO:0000256" key="1">
    <source>
        <dbReference type="ARBA" id="ARBA00001966"/>
    </source>
</evidence>
<dbReference type="SFLD" id="SFLDG01082">
    <property type="entry name" value="B12-binding_domain_containing"/>
    <property type="match status" value="1"/>
</dbReference>
<keyword evidence="6 10" id="KW-0479">Metal-binding</keyword>
<dbReference type="Pfam" id="PF06969">
    <property type="entry name" value="HemN_C"/>
    <property type="match status" value="1"/>
</dbReference>
<dbReference type="SFLD" id="SFLDS00029">
    <property type="entry name" value="Radical_SAM"/>
    <property type="match status" value="1"/>
</dbReference>
<dbReference type="NCBIfam" id="TIGR00539">
    <property type="entry name" value="hemN_rel"/>
    <property type="match status" value="1"/>
</dbReference>
<dbReference type="GO" id="GO:0006779">
    <property type="term" value="P:porphyrin-containing compound biosynthetic process"/>
    <property type="evidence" value="ECO:0007669"/>
    <property type="project" value="InterPro"/>
</dbReference>
<dbReference type="Pfam" id="PF04055">
    <property type="entry name" value="Radical_SAM"/>
    <property type="match status" value="1"/>
</dbReference>
<evidence type="ECO:0000313" key="12">
    <source>
        <dbReference type="EMBL" id="TDR31648.1"/>
    </source>
</evidence>
<dbReference type="InterPro" id="IPR004559">
    <property type="entry name" value="HemW-like"/>
</dbReference>
<evidence type="ECO:0000256" key="8">
    <source>
        <dbReference type="ARBA" id="ARBA00023014"/>
    </source>
</evidence>
<dbReference type="GO" id="GO:0004109">
    <property type="term" value="F:coproporphyrinogen oxidase activity"/>
    <property type="evidence" value="ECO:0007669"/>
    <property type="project" value="InterPro"/>
</dbReference>
<dbReference type="InterPro" id="IPR007197">
    <property type="entry name" value="rSAM"/>
</dbReference>
<dbReference type="SFLD" id="SFLDG01065">
    <property type="entry name" value="anaerobic_coproporphyrinogen-I"/>
    <property type="match status" value="1"/>
</dbReference>
<organism evidence="12 13">
    <name type="scientific">Hydromonas duriensis</name>
    <dbReference type="NCBI Taxonomy" id="1527608"/>
    <lineage>
        <taxon>Bacteria</taxon>
        <taxon>Pseudomonadati</taxon>
        <taxon>Pseudomonadota</taxon>
        <taxon>Betaproteobacteria</taxon>
        <taxon>Burkholderiales</taxon>
        <taxon>Burkholderiaceae</taxon>
        <taxon>Hydromonas</taxon>
    </lineage>
</organism>
<evidence type="ECO:0000256" key="9">
    <source>
        <dbReference type="ARBA" id="ARBA00023186"/>
    </source>
</evidence>
<comment type="function">
    <text evidence="10">Probably acts as a heme chaperone, transferring heme to an unknown acceptor. Binds one molecule of heme per monomer, possibly covalently. Binds 1 [4Fe-4S] cluster. The cluster is coordinated with 3 cysteines and an exchangeable S-adenosyl-L-methionine.</text>
</comment>
<name>A0A4R6Y8E2_9BURK</name>
<gene>
    <name evidence="12" type="ORF">DFR44_10830</name>
</gene>
<dbReference type="Gene3D" id="3.20.20.70">
    <property type="entry name" value="Aldolase class I"/>
    <property type="match status" value="1"/>
</dbReference>